<reference evidence="3" key="1">
    <citation type="submission" date="2017-06" db="EMBL/GenBank/DDBJ databases">
        <authorList>
            <person name="Varghese N."/>
            <person name="Submissions S."/>
        </authorList>
    </citation>
    <scope>NUCLEOTIDE SEQUENCE [LARGE SCALE GENOMIC DNA]</scope>
    <source>
        <strain evidence="3">JCM 23211</strain>
    </source>
</reference>
<dbReference type="AlphaFoldDB" id="A0A239H9N8"/>
<evidence type="ECO:0000313" key="3">
    <source>
        <dbReference type="Proteomes" id="UP000198327"/>
    </source>
</evidence>
<evidence type="ECO:0000313" key="2">
    <source>
        <dbReference type="EMBL" id="SNS78080.1"/>
    </source>
</evidence>
<accession>A0A239H9N8</accession>
<keyword evidence="1" id="KW-0472">Membrane</keyword>
<dbReference type="EMBL" id="FZOW01000005">
    <property type="protein sequence ID" value="SNS78080.1"/>
    <property type="molecule type" value="Genomic_DNA"/>
</dbReference>
<sequence>MFRHRRNRRSRSRREAVDWSVMVGAMSIVTFWAFGLGIVLGAAAVAGAVWSSRAPTRADDAPERADVAIAIAIGSAGMVAGAGFLLLVLPT</sequence>
<protein>
    <submittedName>
        <fullName evidence="2">Uncharacterized protein</fullName>
    </submittedName>
</protein>
<organism evidence="2 3">
    <name type="scientific">Rhodococcoides kyotonense</name>
    <dbReference type="NCBI Taxonomy" id="398843"/>
    <lineage>
        <taxon>Bacteria</taxon>
        <taxon>Bacillati</taxon>
        <taxon>Actinomycetota</taxon>
        <taxon>Actinomycetes</taxon>
        <taxon>Mycobacteriales</taxon>
        <taxon>Nocardiaceae</taxon>
        <taxon>Rhodococcoides</taxon>
    </lineage>
</organism>
<evidence type="ECO:0000256" key="1">
    <source>
        <dbReference type="SAM" id="Phobius"/>
    </source>
</evidence>
<keyword evidence="1" id="KW-0812">Transmembrane</keyword>
<keyword evidence="3" id="KW-1185">Reference proteome</keyword>
<dbReference type="Proteomes" id="UP000198327">
    <property type="component" value="Unassembled WGS sequence"/>
</dbReference>
<proteinExistence type="predicted"/>
<feature type="transmembrane region" description="Helical" evidence="1">
    <location>
        <begin position="21"/>
        <end position="47"/>
    </location>
</feature>
<feature type="transmembrane region" description="Helical" evidence="1">
    <location>
        <begin position="67"/>
        <end position="89"/>
    </location>
</feature>
<gene>
    <name evidence="2" type="ORF">SAMN05421642_105159</name>
</gene>
<name>A0A239H9N8_9NOCA</name>
<keyword evidence="1" id="KW-1133">Transmembrane helix</keyword>